<evidence type="ECO:0000256" key="2">
    <source>
        <dbReference type="ARBA" id="ARBA00022833"/>
    </source>
</evidence>
<evidence type="ECO:0000256" key="7">
    <source>
        <dbReference type="SAM" id="MobiDB-lite"/>
    </source>
</evidence>
<feature type="compositionally biased region" description="Low complexity" evidence="7">
    <location>
        <begin position="58"/>
        <end position="68"/>
    </location>
</feature>
<dbReference type="PANTHER" id="PTHR37534">
    <property type="entry name" value="TRANSCRIPTIONAL ACTIVATOR PROTEIN UGA3"/>
    <property type="match status" value="1"/>
</dbReference>
<feature type="compositionally biased region" description="Polar residues" evidence="7">
    <location>
        <begin position="133"/>
        <end position="146"/>
    </location>
</feature>
<keyword evidence="3" id="KW-0805">Transcription regulation</keyword>
<keyword evidence="2" id="KW-0862">Zinc</keyword>
<evidence type="ECO:0000256" key="5">
    <source>
        <dbReference type="ARBA" id="ARBA00023163"/>
    </source>
</evidence>
<dbReference type="Proteomes" id="UP000319257">
    <property type="component" value="Unassembled WGS sequence"/>
</dbReference>
<evidence type="ECO:0000256" key="4">
    <source>
        <dbReference type="ARBA" id="ARBA00023125"/>
    </source>
</evidence>
<dbReference type="AlphaFoldDB" id="A0A507BDL0"/>
<dbReference type="PANTHER" id="PTHR37534:SF43">
    <property type="entry name" value="FINGER DOMAIN PROTEIN, PUTATIVE (AFU_ORTHOLOGUE AFUA_1G01850)-RELATED"/>
    <property type="match status" value="1"/>
</dbReference>
<dbReference type="STRING" id="1093900.A0A507BDL0"/>
<evidence type="ECO:0000313" key="8">
    <source>
        <dbReference type="EMBL" id="TPX17386.1"/>
    </source>
</evidence>
<dbReference type="InterPro" id="IPR021858">
    <property type="entry name" value="Fun_TF"/>
</dbReference>
<evidence type="ECO:0000313" key="9">
    <source>
        <dbReference type="Proteomes" id="UP000319257"/>
    </source>
</evidence>
<feature type="region of interest" description="Disordered" evidence="7">
    <location>
        <begin position="579"/>
        <end position="598"/>
    </location>
</feature>
<evidence type="ECO:0000256" key="6">
    <source>
        <dbReference type="ARBA" id="ARBA00023242"/>
    </source>
</evidence>
<feature type="region of interest" description="Disordered" evidence="7">
    <location>
        <begin position="739"/>
        <end position="759"/>
    </location>
</feature>
<feature type="region of interest" description="Disordered" evidence="7">
    <location>
        <begin position="133"/>
        <end position="166"/>
    </location>
</feature>
<feature type="region of interest" description="Disordered" evidence="7">
    <location>
        <begin position="1"/>
        <end position="24"/>
    </location>
</feature>
<feature type="region of interest" description="Disordered" evidence="7">
    <location>
        <begin position="41"/>
        <end position="102"/>
    </location>
</feature>
<name>A0A507BDL0_9PEZI</name>
<evidence type="ECO:0000256" key="3">
    <source>
        <dbReference type="ARBA" id="ARBA00023015"/>
    </source>
</evidence>
<gene>
    <name evidence="8" type="ORF">E0L32_003029</name>
</gene>
<feature type="compositionally biased region" description="Polar residues" evidence="7">
    <location>
        <begin position="69"/>
        <end position="78"/>
    </location>
</feature>
<proteinExistence type="predicted"/>
<keyword evidence="9" id="KW-1185">Reference proteome</keyword>
<comment type="caution">
    <text evidence="8">The sequence shown here is derived from an EMBL/GenBank/DDBJ whole genome shotgun (WGS) entry which is preliminary data.</text>
</comment>
<sequence length="759" mass="84305">MPRPKKPGAPEPKRRSRNGCCCQRSGEACDYSIRLNWEGRRSKKGGDGFGVIQFDQASSQSDKSTPSSKLATSPSTSGFKAVNFGPPSTVKRPAAKSSQAWSSEIASGPLYVPVSAATAFPTTRYDFQSQISFAPNNDNTHSSGTLHPSHDAGLERMDMPGPPSKRLKYSLGGSEGDDPSFQSMAAPYHPRSSETHVAPDHLAPSAFHDDFHQMHAHPTPEAFRRLSVNSLLSGDSVPSQEERLREATGSYLGLDSKVNRLQKSTYYGIDRGFTDLDVGVNDDLNAITGASPKLSRREIVGEEDAEEEHPTEFGFGAYSNEVDGFAGGYYDRPVIVRIPQTFEPLPDKLRDNPMNLLYFHHFLNHTSRVLVPHDDPGSNPFRTVLPLMAVTNDHLLSLLLAYSASHRARLLQQPEPATRIALWVQDIFPALRHALDNPDTEISSTDVATAIMLASLEIICPSAFEVHIPWQKHLTLARELVTARPALLKVNHHSSREAQAQGHQVCAFLWSWFAYLDVLGSLSGGGQDASPVWVLEYRVYHPDDDDEIDCIMGFTTCCIYILARIAELAKKSDTERLRAQSRRVTGQGAIRDDGAQNETDAIEDNALSTWQPSAEAQAKAHKLEADVRESLAQPPRPCQHIHNLNTWDRREMIATNEAYHWAALIHLWRRVWGAPTEDARVQEAVGKIFDCLRKVRRCGSAEGCLLFPMFTAGCETRDAENREYILERMKTVEKTGMTQCPQLMNPNPDSRQDIAPQEH</sequence>
<feature type="compositionally biased region" description="Basic and acidic residues" evidence="7">
    <location>
        <begin position="148"/>
        <end position="158"/>
    </location>
</feature>
<dbReference type="OrthoDB" id="5229455at2759"/>
<evidence type="ECO:0000256" key="1">
    <source>
        <dbReference type="ARBA" id="ARBA00004123"/>
    </source>
</evidence>
<dbReference type="InParanoid" id="A0A507BDL0"/>
<dbReference type="EMBL" id="SKBQ01000013">
    <property type="protein sequence ID" value="TPX17386.1"/>
    <property type="molecule type" value="Genomic_DNA"/>
</dbReference>
<dbReference type="RefSeq" id="XP_030999097.1">
    <property type="nucleotide sequence ID" value="XM_031137284.1"/>
</dbReference>
<dbReference type="GO" id="GO:0005634">
    <property type="term" value="C:nucleus"/>
    <property type="evidence" value="ECO:0007669"/>
    <property type="project" value="UniProtKB-SubCell"/>
</dbReference>
<feature type="compositionally biased region" description="Basic and acidic residues" evidence="7">
    <location>
        <begin position="750"/>
        <end position="759"/>
    </location>
</feature>
<feature type="compositionally biased region" description="Polar residues" evidence="7">
    <location>
        <begin position="739"/>
        <end position="749"/>
    </location>
</feature>
<reference evidence="8 9" key="1">
    <citation type="submission" date="2019-06" db="EMBL/GenBank/DDBJ databases">
        <title>Draft genome sequence of the filamentous fungus Phialemoniopsis curvata isolated from diesel fuel.</title>
        <authorList>
            <person name="Varaljay V.A."/>
            <person name="Lyon W.J."/>
            <person name="Crouch A.L."/>
            <person name="Drake C.E."/>
            <person name="Hollomon J.M."/>
            <person name="Nadeau L.J."/>
            <person name="Nunn H.S."/>
            <person name="Stevenson B.S."/>
            <person name="Bojanowski C.L."/>
            <person name="Crookes-Goodson W.J."/>
        </authorList>
    </citation>
    <scope>NUCLEOTIDE SEQUENCE [LARGE SCALE GENOMIC DNA]</scope>
    <source>
        <strain evidence="8 9">D216</strain>
    </source>
</reference>
<dbReference type="GO" id="GO:0000976">
    <property type="term" value="F:transcription cis-regulatory region binding"/>
    <property type="evidence" value="ECO:0007669"/>
    <property type="project" value="TreeGrafter"/>
</dbReference>
<comment type="subcellular location">
    <subcellularLocation>
        <location evidence="1">Nucleus</location>
    </subcellularLocation>
</comment>
<keyword evidence="4" id="KW-0238">DNA-binding</keyword>
<dbReference type="GeneID" id="41970476"/>
<dbReference type="GO" id="GO:0003700">
    <property type="term" value="F:DNA-binding transcription factor activity"/>
    <property type="evidence" value="ECO:0007669"/>
    <property type="project" value="TreeGrafter"/>
</dbReference>
<keyword evidence="6" id="KW-0539">Nucleus</keyword>
<protein>
    <submittedName>
        <fullName evidence="8">Uncharacterized protein</fullName>
    </submittedName>
</protein>
<organism evidence="8 9">
    <name type="scientific">Thyridium curvatum</name>
    <dbReference type="NCBI Taxonomy" id="1093900"/>
    <lineage>
        <taxon>Eukaryota</taxon>
        <taxon>Fungi</taxon>
        <taxon>Dikarya</taxon>
        <taxon>Ascomycota</taxon>
        <taxon>Pezizomycotina</taxon>
        <taxon>Sordariomycetes</taxon>
        <taxon>Sordariomycetidae</taxon>
        <taxon>Thyridiales</taxon>
        <taxon>Thyridiaceae</taxon>
        <taxon>Thyridium</taxon>
    </lineage>
</organism>
<keyword evidence="5" id="KW-0804">Transcription</keyword>
<accession>A0A507BDL0</accession>
<dbReference type="GO" id="GO:0045944">
    <property type="term" value="P:positive regulation of transcription by RNA polymerase II"/>
    <property type="evidence" value="ECO:0007669"/>
    <property type="project" value="TreeGrafter"/>
</dbReference>
<dbReference type="Pfam" id="PF11951">
    <property type="entry name" value="Fungal_trans_2"/>
    <property type="match status" value="1"/>
</dbReference>